<accession>A0A1B4Y8C1</accession>
<proteinExistence type="predicted"/>
<reference evidence="1 2" key="1">
    <citation type="submission" date="2016-08" db="EMBL/GenBank/DDBJ databases">
        <title>Complete genome sequence of Mycobacterium shinshuense, a subspecies of M. ulcerans.</title>
        <authorList>
            <person name="Yoshida M."/>
            <person name="Ogura Y."/>
            <person name="Hayashi T."/>
            <person name="Hoshino Y."/>
        </authorList>
    </citation>
    <scope>NUCLEOTIDE SEQUENCE [LARGE SCALE GENOMIC DNA]</scope>
    <source>
        <strain evidence="2">ATCC 33728</strain>
    </source>
</reference>
<sequence length="86" mass="9639">MPTATESLRAQSHLGLSCGIVARRVLPPMPWYKLFRMDNHTVLYIGCADVHRRAPTGGEGMSHEVLFCEKESTHSCYVFSANELTE</sequence>
<organism evidence="1 2">
    <name type="scientific">Mycobacterium ulcerans subsp. shinshuense</name>
    <dbReference type="NCBI Taxonomy" id="1124626"/>
    <lineage>
        <taxon>Bacteria</taxon>
        <taxon>Bacillati</taxon>
        <taxon>Actinomycetota</taxon>
        <taxon>Actinomycetes</taxon>
        <taxon>Mycobacteriales</taxon>
        <taxon>Mycobacteriaceae</taxon>
        <taxon>Mycobacterium</taxon>
        <taxon>Mycobacterium ulcerans group</taxon>
    </lineage>
</organism>
<dbReference type="EMBL" id="AP017624">
    <property type="protein sequence ID" value="BAV43304.1"/>
    <property type="molecule type" value="Genomic_DNA"/>
</dbReference>
<protein>
    <submittedName>
        <fullName evidence="1">Uncharacterized protein</fullName>
    </submittedName>
</protein>
<evidence type="ECO:0000313" key="1">
    <source>
        <dbReference type="EMBL" id="BAV43304.1"/>
    </source>
</evidence>
<evidence type="ECO:0000313" key="2">
    <source>
        <dbReference type="Proteomes" id="UP000218067"/>
    </source>
</evidence>
<name>A0A1B4Y8C1_MYCUL</name>
<dbReference type="AlphaFoldDB" id="A0A1B4Y8C1"/>
<dbReference type="Proteomes" id="UP000218067">
    <property type="component" value="Chromosome"/>
</dbReference>
<gene>
    <name evidence="1" type="ORF">SHTP_4385</name>
</gene>